<dbReference type="InterPro" id="IPR023214">
    <property type="entry name" value="HAD_sf"/>
</dbReference>
<gene>
    <name evidence="1" type="ORF">B2A_11430</name>
</gene>
<dbReference type="Gene3D" id="3.40.50.1000">
    <property type="entry name" value="HAD superfamily/HAD-like"/>
    <property type="match status" value="1"/>
</dbReference>
<reference evidence="1" key="1">
    <citation type="submission" date="2013-08" db="EMBL/GenBank/DDBJ databases">
        <authorList>
            <person name="Mendez C."/>
            <person name="Richter M."/>
            <person name="Ferrer M."/>
            <person name="Sanchez J."/>
        </authorList>
    </citation>
    <scope>NUCLEOTIDE SEQUENCE</scope>
</reference>
<reference evidence="1" key="2">
    <citation type="journal article" date="2014" name="ISME J.">
        <title>Microbial stratification in low pH oxic and suboxic macroscopic growths along an acid mine drainage.</title>
        <authorList>
            <person name="Mendez-Garcia C."/>
            <person name="Mesa V."/>
            <person name="Sprenger R.R."/>
            <person name="Richter M."/>
            <person name="Diez M.S."/>
            <person name="Solano J."/>
            <person name="Bargiela R."/>
            <person name="Golyshina O.V."/>
            <person name="Manteca A."/>
            <person name="Ramos J.L."/>
            <person name="Gallego J.R."/>
            <person name="Llorente I."/>
            <person name="Martins Dos Santos V.A."/>
            <person name="Jensen O.N."/>
            <person name="Pelaez A.I."/>
            <person name="Sanchez J."/>
            <person name="Ferrer M."/>
        </authorList>
    </citation>
    <scope>NUCLEOTIDE SEQUENCE</scope>
</reference>
<name>T1AC58_9ZZZZ</name>
<protein>
    <submittedName>
        <fullName evidence="1">Phosphoglycolate phosphatase</fullName>
    </submittedName>
</protein>
<comment type="caution">
    <text evidence="1">The sequence shown here is derived from an EMBL/GenBank/DDBJ whole genome shotgun (WGS) entry which is preliminary data.</text>
</comment>
<accession>T1AC58</accession>
<sequence>MFPGIDALLARIERAGLPWGIVTNKIAALTLPLLQRMGLAARAGVVVCG</sequence>
<dbReference type="SUPFAM" id="SSF56784">
    <property type="entry name" value="HAD-like"/>
    <property type="match status" value="1"/>
</dbReference>
<evidence type="ECO:0000313" key="1">
    <source>
        <dbReference type="EMBL" id="EQD38504.1"/>
    </source>
</evidence>
<dbReference type="InterPro" id="IPR036412">
    <property type="entry name" value="HAD-like_sf"/>
</dbReference>
<dbReference type="AlphaFoldDB" id="T1AC58"/>
<proteinExistence type="predicted"/>
<feature type="non-terminal residue" evidence="1">
    <location>
        <position position="49"/>
    </location>
</feature>
<dbReference type="EMBL" id="AUZZ01008248">
    <property type="protein sequence ID" value="EQD38504.1"/>
    <property type="molecule type" value="Genomic_DNA"/>
</dbReference>
<organism evidence="1">
    <name type="scientific">mine drainage metagenome</name>
    <dbReference type="NCBI Taxonomy" id="410659"/>
    <lineage>
        <taxon>unclassified sequences</taxon>
        <taxon>metagenomes</taxon>
        <taxon>ecological metagenomes</taxon>
    </lineage>
</organism>